<dbReference type="Proteomes" id="UP000003860">
    <property type="component" value="Unassembled WGS sequence"/>
</dbReference>
<dbReference type="AlphaFoldDB" id="F1TB03"/>
<reference evidence="2" key="2">
    <citation type="submission" date="2011-01" db="EMBL/GenBank/DDBJ databases">
        <title>The Non-contiguous Finished genome of Clostridium papyrosolvens.</title>
        <authorList>
            <person name="Lucas S."/>
            <person name="Copeland A."/>
            <person name="Lapidus A."/>
            <person name="Cheng J.-F."/>
            <person name="Goodwin L."/>
            <person name="Pitluck S."/>
            <person name="Misra M."/>
            <person name="Chertkov O."/>
            <person name="Detter J.C."/>
            <person name="Han C."/>
            <person name="Tapia R."/>
            <person name="Land M."/>
            <person name="Hauser L."/>
            <person name="Kyrpides N."/>
            <person name="Ivanova N."/>
            <person name="Pagani I."/>
            <person name="Mouttaki H."/>
            <person name="He Z."/>
            <person name="Zhou J."/>
            <person name="Hemme C.L."/>
            <person name="Woyke T."/>
        </authorList>
    </citation>
    <scope>NUCLEOTIDE SEQUENCE [LARGE SCALE GENOMIC DNA]</scope>
    <source>
        <strain evidence="2">DSM 2782</strain>
    </source>
</reference>
<dbReference type="Gene3D" id="1.20.1600.10">
    <property type="entry name" value="Outer membrane efflux proteins (OEP)"/>
    <property type="match status" value="2"/>
</dbReference>
<evidence type="ECO:0008006" key="4">
    <source>
        <dbReference type="Google" id="ProtNLM"/>
    </source>
</evidence>
<comment type="caution">
    <text evidence="2">The sequence shown here is derived from an EMBL/GenBank/DDBJ whole genome shotgun (WGS) entry which is preliminary data.</text>
</comment>
<gene>
    <name evidence="2" type="ORF">Cpap_2357</name>
</gene>
<organism evidence="2 3">
    <name type="scientific">Ruminiclostridium papyrosolvens DSM 2782</name>
    <dbReference type="NCBI Taxonomy" id="588581"/>
    <lineage>
        <taxon>Bacteria</taxon>
        <taxon>Bacillati</taxon>
        <taxon>Bacillota</taxon>
        <taxon>Clostridia</taxon>
        <taxon>Eubacteriales</taxon>
        <taxon>Oscillospiraceae</taxon>
        <taxon>Ruminiclostridium</taxon>
    </lineage>
</organism>
<name>F1TB03_9FIRM</name>
<dbReference type="OrthoDB" id="1737316at2"/>
<protein>
    <recommendedName>
        <fullName evidence="4">Outer membrane efflux protein</fullName>
    </recommendedName>
</protein>
<dbReference type="GO" id="GO:0015562">
    <property type="term" value="F:efflux transmembrane transporter activity"/>
    <property type="evidence" value="ECO:0007669"/>
    <property type="project" value="InterPro"/>
</dbReference>
<reference evidence="2" key="1">
    <citation type="submission" date="2009-07" db="EMBL/GenBank/DDBJ databases">
        <authorList>
            <consortium name="US DOE Joint Genome Institute (JGI-PGF)"/>
            <person name="Lucas S."/>
            <person name="Copeland A."/>
            <person name="Lapidus A."/>
            <person name="Glavina del Rio T."/>
            <person name="Tice H."/>
            <person name="Bruce D."/>
            <person name="Goodwin L."/>
            <person name="Pitluck S."/>
            <person name="Larimer F."/>
            <person name="Land M.L."/>
            <person name="Mouttaki H."/>
            <person name="He Z."/>
            <person name="Zhou J."/>
            <person name="Hemme C.L."/>
        </authorList>
    </citation>
    <scope>NUCLEOTIDE SEQUENCE [LARGE SCALE GENOMIC DNA]</scope>
    <source>
        <strain evidence="2">DSM 2782</strain>
    </source>
</reference>
<evidence type="ECO:0000313" key="2">
    <source>
        <dbReference type="EMBL" id="EGD48207.1"/>
    </source>
</evidence>
<feature type="chain" id="PRO_5039514159" description="Outer membrane efflux protein" evidence="1">
    <location>
        <begin position="25"/>
        <end position="411"/>
    </location>
</feature>
<feature type="signal peptide" evidence="1">
    <location>
        <begin position="1"/>
        <end position="24"/>
    </location>
</feature>
<evidence type="ECO:0000256" key="1">
    <source>
        <dbReference type="SAM" id="SignalP"/>
    </source>
</evidence>
<dbReference type="STRING" id="588581.Cpap_2357"/>
<proteinExistence type="predicted"/>
<keyword evidence="1" id="KW-0732">Signal</keyword>
<dbReference type="RefSeq" id="WP_004618250.1">
    <property type="nucleotide sequence ID" value="NZ_ACXX02000004.1"/>
</dbReference>
<keyword evidence="3" id="KW-1185">Reference proteome</keyword>
<dbReference type="SUPFAM" id="SSF56954">
    <property type="entry name" value="Outer membrane efflux proteins (OEP)"/>
    <property type="match status" value="1"/>
</dbReference>
<accession>F1TB03</accession>
<evidence type="ECO:0000313" key="3">
    <source>
        <dbReference type="Proteomes" id="UP000003860"/>
    </source>
</evidence>
<sequence length="411" mass="47803">MVVKKIFGVVLLTFILMQSIVPCAAITQNKNTAISLDTAYDKAILATNQFDKIEKSLYKLTKPYGALEETHKMHKYDMKTEFNRLYDKMISGQFLQSYEQGELVMYYAVFKDSKIFENKTLKPVIYPDEFPNCDVWLQMMQLKINGETLRKGLIDGVRQLYDNLILINDSIALSEDYLKVMERELYGIEQKFKNGTASEIDFNKSRMDFQIKKLELNKQKRTKENLEFNLKKNLGLKLNTVLEIKPNEISQRELYIPSYDISLKNALLNRKEIAIPKMNKLAAQTRLPIIDKYLTYVPENEELQLTFKETVLSIDEFDNEIKVQEEFVRKDIDNIYAKISYNKKSVDIETRKYNESKKSYDKAKIQYQSGLISSTALDYSRLNCDASRLNYEKATRDLAYKISVLTAACGV</sequence>
<dbReference type="EMBL" id="ACXX02000004">
    <property type="protein sequence ID" value="EGD48207.1"/>
    <property type="molecule type" value="Genomic_DNA"/>
</dbReference>